<accession>A0A448MNY3</accession>
<dbReference type="Gene3D" id="3.20.20.370">
    <property type="entry name" value="Glycoside hydrolase/deacetylase"/>
    <property type="match status" value="1"/>
</dbReference>
<evidence type="ECO:0000313" key="1">
    <source>
        <dbReference type="EMBL" id="VEH66816.1"/>
    </source>
</evidence>
<dbReference type="PANTHER" id="PTHR30292">
    <property type="entry name" value="UNCHARACTERIZED PROTEIN YBGL-RELATED"/>
    <property type="match status" value="1"/>
</dbReference>
<dbReference type="AlphaFoldDB" id="A0A448MNY3"/>
<dbReference type="InterPro" id="IPR005501">
    <property type="entry name" value="LamB/YcsF/PxpA-like"/>
</dbReference>
<protein>
    <submittedName>
        <fullName evidence="1">LamB/YcsF family protein</fullName>
    </submittedName>
</protein>
<organism evidence="1 2">
    <name type="scientific">Rodentibacter pneumotropicus</name>
    <dbReference type="NCBI Taxonomy" id="758"/>
    <lineage>
        <taxon>Bacteria</taxon>
        <taxon>Pseudomonadati</taxon>
        <taxon>Pseudomonadota</taxon>
        <taxon>Gammaproteobacteria</taxon>
        <taxon>Pasteurellales</taxon>
        <taxon>Pasteurellaceae</taxon>
        <taxon>Rodentibacter</taxon>
    </lineage>
</organism>
<proteinExistence type="predicted"/>
<sequence>MKCVDLNVDLAEGCVNDEALLQLISSANIACGLHAGDYNEMRKAILWAKENNVTVGAHPGYPDRENFGRLNMDLIDEELKASLLYQLGAIKALCEAEDVALSYVKPHGALYNQAAKDPALARLIVQTIKNLILI</sequence>
<dbReference type="Proteomes" id="UP000278733">
    <property type="component" value="Chromosome"/>
</dbReference>
<name>A0A448MNY3_9PAST</name>
<dbReference type="GO" id="GO:0005975">
    <property type="term" value="P:carbohydrate metabolic process"/>
    <property type="evidence" value="ECO:0007669"/>
    <property type="project" value="InterPro"/>
</dbReference>
<dbReference type="KEGG" id="rpne:NCTC8284_01996"/>
<reference evidence="1 2" key="1">
    <citation type="submission" date="2018-12" db="EMBL/GenBank/DDBJ databases">
        <authorList>
            <consortium name="Pathogen Informatics"/>
        </authorList>
    </citation>
    <scope>NUCLEOTIDE SEQUENCE [LARGE SCALE GENOMIC DNA]</scope>
    <source>
        <strain evidence="1 2">NCTC8284</strain>
    </source>
</reference>
<evidence type="ECO:0000313" key="2">
    <source>
        <dbReference type="Proteomes" id="UP000278733"/>
    </source>
</evidence>
<dbReference type="Pfam" id="PF03746">
    <property type="entry name" value="LamB_YcsF"/>
    <property type="match status" value="1"/>
</dbReference>
<dbReference type="PANTHER" id="PTHR30292:SF0">
    <property type="entry name" value="5-OXOPROLINASE SUBUNIT A"/>
    <property type="match status" value="1"/>
</dbReference>
<dbReference type="STRING" id="758.GCA_000730685_00875"/>
<dbReference type="EMBL" id="LR134405">
    <property type="protein sequence ID" value="VEH66816.1"/>
    <property type="molecule type" value="Genomic_DNA"/>
</dbReference>
<dbReference type="SUPFAM" id="SSF88713">
    <property type="entry name" value="Glycoside hydrolase/deacetylase"/>
    <property type="match status" value="1"/>
</dbReference>
<dbReference type="InterPro" id="IPR011330">
    <property type="entry name" value="Glyco_hydro/deAcase_b/a-brl"/>
</dbReference>
<gene>
    <name evidence="1" type="ORF">NCTC8284_01996</name>
</gene>